<feature type="domain" description="5'-3' DNA helicase ZGRF1-like N-terminal" evidence="3">
    <location>
        <begin position="445"/>
        <end position="521"/>
    </location>
</feature>
<gene>
    <name evidence="4" type="ORF">DKX38_011321</name>
</gene>
<feature type="domain" description="5'-3' DNA helicase ZGRF1-like N-terminal" evidence="3">
    <location>
        <begin position="13"/>
        <end position="81"/>
    </location>
</feature>
<keyword evidence="2" id="KW-1133">Transmembrane helix</keyword>
<dbReference type="Proteomes" id="UP000326939">
    <property type="component" value="Chromosome 7"/>
</dbReference>
<evidence type="ECO:0000256" key="2">
    <source>
        <dbReference type="SAM" id="Phobius"/>
    </source>
</evidence>
<dbReference type="AlphaFoldDB" id="A0A5N5LYE2"/>
<evidence type="ECO:0000259" key="3">
    <source>
        <dbReference type="Pfam" id="PF10382"/>
    </source>
</evidence>
<keyword evidence="5" id="KW-1185">Reference proteome</keyword>
<keyword evidence="2" id="KW-0472">Membrane</keyword>
<feature type="transmembrane region" description="Helical" evidence="2">
    <location>
        <begin position="120"/>
        <end position="141"/>
    </location>
</feature>
<feature type="domain" description="5'-3' DNA helicase ZGRF1-like N-terminal" evidence="3">
    <location>
        <begin position="332"/>
        <end position="408"/>
    </location>
</feature>
<protein>
    <recommendedName>
        <fullName evidence="3">5'-3' DNA helicase ZGRF1-like N-terminal domain-containing protein</fullName>
    </recommendedName>
</protein>
<dbReference type="Pfam" id="PF10382">
    <property type="entry name" value="ZGRF1-like_N"/>
    <property type="match status" value="4"/>
</dbReference>
<evidence type="ECO:0000256" key="1">
    <source>
        <dbReference type="SAM" id="MobiDB-lite"/>
    </source>
</evidence>
<sequence length="756" mass="85222">MEDIDRKKKKKQRWSVTYTKHVKQKRKIYQDGFLDLHFSTNKVMLFDECEKLLECRILKDEEVVSSGETLTFNAFLVDVGDPEVGVDNNSPNKLPVSDLNYHGRDKKITKKFGFKRRQKFINPSISSSACIGLSVMVAYVLEIRQSELQRYGVPESSPDLSKSATEWQVLYTTQVTQKAKKYHDGFLRLDACGSLGRQVMLYDASKKLLTTKFLKPDEIIESGGSVSLVGYLVVIGASERDTKPLEDLTIRKSTSNTGITSLIPGLEYPVLVICSYPVVHLKGSNSFGSVQITSMLLIPGNYSKMVMLIMCMDGWYSCCKTYGQHFPLFNTEWQVLYTTQMTQKTKKYHDGFLRLARCESLGTQIMLYDASKRQLDRRFLKKNEIISSGESISFDAHLVDIGEPEGENQLLPDLNIQGNNYNHASKPGIMHRQSDGIKDNKSVAKEWCVLYTSDITQKAKKYHSGILRLASCGSYRKQVTLLNECKTFMTSKFLSLSEDVKVGSMLALPKYLVEVGEPLMSSEGKYQNTYLREDANSRSISIEDRTKFCNAVPTNKTLRNACQILSILQKPAVQGSVAVQCIDKSINASTLFEDSELSRQSCPHEGPSQNLDVGGPSKIADTEISADINFSEGRTWLNLILQDYLPLAVINIPMTLKLRKIVIRFGLWFPLSSLKVLFLRVPTYLSRAQKIFLHFGKCHPTNVEADTKCCDEAFSSSISSLMGSCTHSPNDDRRKTLDQSKSARKMDIWPTFDLGF</sequence>
<dbReference type="EMBL" id="VDCV01000007">
    <property type="protein sequence ID" value="KAB5547915.1"/>
    <property type="molecule type" value="Genomic_DNA"/>
</dbReference>
<name>A0A5N5LYE2_9ROSI</name>
<dbReference type="GO" id="GO:0006302">
    <property type="term" value="P:double-strand break repair"/>
    <property type="evidence" value="ECO:0007669"/>
    <property type="project" value="TreeGrafter"/>
</dbReference>
<evidence type="ECO:0000313" key="4">
    <source>
        <dbReference type="EMBL" id="KAB5547915.1"/>
    </source>
</evidence>
<dbReference type="InterPro" id="IPR052800">
    <property type="entry name" value="DNA_Repair_Helicase_ZGRF1"/>
</dbReference>
<reference evidence="5" key="1">
    <citation type="journal article" date="2019" name="Gigascience">
        <title>De novo genome assembly of the endangered Acer yangbiense, a plant species with extremely small populations endemic to Yunnan Province, China.</title>
        <authorList>
            <person name="Yang J."/>
            <person name="Wariss H.M."/>
            <person name="Tao L."/>
            <person name="Zhang R."/>
            <person name="Yun Q."/>
            <person name="Hollingsworth P."/>
            <person name="Dao Z."/>
            <person name="Luo G."/>
            <person name="Guo H."/>
            <person name="Ma Y."/>
            <person name="Sun W."/>
        </authorList>
    </citation>
    <scope>NUCLEOTIDE SEQUENCE [LARGE SCALE GENOMIC DNA]</scope>
    <source>
        <strain evidence="5">cv. br00</strain>
    </source>
</reference>
<dbReference type="InterPro" id="IPR018838">
    <property type="entry name" value="ZGRF1-like_N"/>
</dbReference>
<dbReference type="GO" id="GO:0035861">
    <property type="term" value="C:site of double-strand break"/>
    <property type="evidence" value="ECO:0007669"/>
    <property type="project" value="TreeGrafter"/>
</dbReference>
<dbReference type="PANTHER" id="PTHR28535">
    <property type="entry name" value="ZINC FINGER GRF-TYPE CONTAINING 1"/>
    <property type="match status" value="1"/>
</dbReference>
<dbReference type="GO" id="GO:0005634">
    <property type="term" value="C:nucleus"/>
    <property type="evidence" value="ECO:0007669"/>
    <property type="project" value="TreeGrafter"/>
</dbReference>
<feature type="compositionally biased region" description="Basic and acidic residues" evidence="1">
    <location>
        <begin position="729"/>
        <end position="738"/>
    </location>
</feature>
<accession>A0A5N5LYE2</accession>
<feature type="region of interest" description="Disordered" evidence="1">
    <location>
        <begin position="722"/>
        <end position="741"/>
    </location>
</feature>
<feature type="domain" description="5'-3' DNA helicase ZGRF1-like N-terminal" evidence="3">
    <location>
        <begin position="165"/>
        <end position="240"/>
    </location>
</feature>
<comment type="caution">
    <text evidence="4">The sequence shown here is derived from an EMBL/GenBank/DDBJ whole genome shotgun (WGS) entry which is preliminary data.</text>
</comment>
<keyword evidence="2" id="KW-0812">Transmembrane</keyword>
<organism evidence="4 5">
    <name type="scientific">Salix brachista</name>
    <dbReference type="NCBI Taxonomy" id="2182728"/>
    <lineage>
        <taxon>Eukaryota</taxon>
        <taxon>Viridiplantae</taxon>
        <taxon>Streptophyta</taxon>
        <taxon>Embryophyta</taxon>
        <taxon>Tracheophyta</taxon>
        <taxon>Spermatophyta</taxon>
        <taxon>Magnoliopsida</taxon>
        <taxon>eudicotyledons</taxon>
        <taxon>Gunneridae</taxon>
        <taxon>Pentapetalae</taxon>
        <taxon>rosids</taxon>
        <taxon>fabids</taxon>
        <taxon>Malpighiales</taxon>
        <taxon>Salicaceae</taxon>
        <taxon>Saliceae</taxon>
        <taxon>Salix</taxon>
    </lineage>
</organism>
<dbReference type="PANTHER" id="PTHR28535:SF1">
    <property type="entry name" value="PROTEIN ZGRF1"/>
    <property type="match status" value="1"/>
</dbReference>
<proteinExistence type="predicted"/>
<evidence type="ECO:0000313" key="5">
    <source>
        <dbReference type="Proteomes" id="UP000326939"/>
    </source>
</evidence>